<dbReference type="STRING" id="402676.B6K0L6"/>
<dbReference type="InterPro" id="IPR035892">
    <property type="entry name" value="C2_domain_sf"/>
</dbReference>
<accession>B6K0L6</accession>
<evidence type="ECO:0000259" key="2">
    <source>
        <dbReference type="PROSITE" id="PS51258"/>
    </source>
</evidence>
<dbReference type="GO" id="GO:0120207">
    <property type="term" value="P:endocytosis, site selection"/>
    <property type="evidence" value="ECO:0007669"/>
    <property type="project" value="EnsemblFungi"/>
</dbReference>
<evidence type="ECO:0000313" key="5">
    <source>
        <dbReference type="JaponicusDB" id="SJAG_02572"/>
    </source>
</evidence>
<evidence type="ECO:0000313" key="4">
    <source>
        <dbReference type="EMBL" id="EEB07487.2"/>
    </source>
</evidence>
<keyword evidence="6" id="KW-1185">Reference proteome</keyword>
<dbReference type="InterPro" id="IPR014770">
    <property type="entry name" value="Munc13_1"/>
</dbReference>
<dbReference type="SMART" id="SM00239">
    <property type="entry name" value="C2"/>
    <property type="match status" value="1"/>
</dbReference>
<dbReference type="VEuPathDB" id="FungiDB:SJAG_02572"/>
<gene>
    <name evidence="5" type="primary">ync13</name>
    <name evidence="4" type="ORF">SJAG_02572</name>
</gene>
<evidence type="ECO:0000313" key="6">
    <source>
        <dbReference type="Proteomes" id="UP000001744"/>
    </source>
</evidence>
<dbReference type="InterPro" id="IPR000008">
    <property type="entry name" value="C2_dom"/>
</dbReference>
<dbReference type="Proteomes" id="UP000001744">
    <property type="component" value="Unassembled WGS sequence"/>
</dbReference>
<dbReference type="Gene3D" id="1.10.357.50">
    <property type="match status" value="1"/>
</dbReference>
<dbReference type="Pfam" id="PF00168">
    <property type="entry name" value="C2"/>
    <property type="match status" value="1"/>
</dbReference>
<dbReference type="InterPro" id="IPR052811">
    <property type="entry name" value="Glucose_resp_signaling"/>
</dbReference>
<dbReference type="JaponicusDB" id="SJAG_02572">
    <property type="gene designation" value="ync13"/>
</dbReference>
<organism evidence="4 6">
    <name type="scientific">Schizosaccharomyces japonicus (strain yFS275 / FY16936)</name>
    <name type="common">Fission yeast</name>
    <dbReference type="NCBI Taxonomy" id="402676"/>
    <lineage>
        <taxon>Eukaryota</taxon>
        <taxon>Fungi</taxon>
        <taxon>Dikarya</taxon>
        <taxon>Ascomycota</taxon>
        <taxon>Taphrinomycotina</taxon>
        <taxon>Schizosaccharomycetes</taxon>
        <taxon>Schizosaccharomycetales</taxon>
        <taxon>Schizosaccharomycetaceae</taxon>
        <taxon>Schizosaccharomyces</taxon>
    </lineage>
</organism>
<dbReference type="Pfam" id="PF06292">
    <property type="entry name" value="MUN"/>
    <property type="match status" value="2"/>
</dbReference>
<dbReference type="AlphaFoldDB" id="B6K0L6"/>
<dbReference type="GeneID" id="7051200"/>
<evidence type="ECO:0000259" key="3">
    <source>
        <dbReference type="PROSITE" id="PS51259"/>
    </source>
</evidence>
<dbReference type="Gene3D" id="1.20.58.1100">
    <property type="match status" value="1"/>
</dbReference>
<dbReference type="CDD" id="cd04043">
    <property type="entry name" value="C2_Munc13_fungal"/>
    <property type="match status" value="1"/>
</dbReference>
<feature type="domain" description="MHD1" evidence="2">
    <location>
        <begin position="573"/>
        <end position="693"/>
    </location>
</feature>
<dbReference type="InterPro" id="IPR014772">
    <property type="entry name" value="Munc13_dom-2"/>
</dbReference>
<dbReference type="SUPFAM" id="SSF49562">
    <property type="entry name" value="C2 domain (Calcium/lipid-binding domain, CaLB)"/>
    <property type="match status" value="1"/>
</dbReference>
<dbReference type="OrthoDB" id="2015333at2759"/>
<dbReference type="PANTHER" id="PTHR47263:SF1">
    <property type="entry name" value="C2 DOMAIN PROTEIN (AFU_ORTHOLOGUE AFUA_7G02350)"/>
    <property type="match status" value="1"/>
</dbReference>
<dbReference type="GO" id="GO:0001786">
    <property type="term" value="F:phosphatidylserine binding"/>
    <property type="evidence" value="ECO:0007669"/>
    <property type="project" value="EnsemblFungi"/>
</dbReference>
<sequence length="1205" mass="137534">MACKRKPLPLHATEVVASESISKNDLLHWTLKNVLVLALIERCKLNTCTTAHLNDASSESTLASSLDIFKTDTSIRFPKEFLKVLFQNLERISMGRDEKYTDQTVRGVVAVFYNNVSKRHIMKQIKSSRKVEDLVLLFTSSCSSELQKRRSETADKHLMEDYLYQFMCLCEDTAVSCQACSAACVSHIRMYKTKLLKHNEILSSKRATKGNISIDLSSLSSLQIIAQVFEIPFAKVLVDAENIFATVDAASMLEDLALLRADLENDVCKFTYSVMDFASYSAYAFWKAKETQTLDQLTKMVTSCSPSLQTATPVKTSRTTLQYLPKFSRSYYRQLLFLCIRAYLNGSTTYAESELRSFVRECGIFWRIQHPSRVAVALDVIRELLQAGLFSADLVELFFREKQAVQKSWPITNWLLVDKSILEQAISLIKDLLVQRLKTDLNALLDCRPSLFNRMMSILNQYIYSLPQFENMSDQDLEELRAYVNKKAKFLFEELIKQDQDEHTIDGLMLAVDNVRNYLVSFRKVVADIRLGATALAYIVQTLFLSGLGETLSSQAQLYVASATADEMQSTFNDMIALYLEVNNLFTDSPELKETVSYKKIEGFFQPFIDAWLTEMEQHADSWLGRALEKDSMPTQTGELMHSSSVEDLFQAFHQALSMLLRFNWTDELVNARFFSKLFRSFFLSTSKYAEVCLSKFNQSLTSNHEADEDVEHAKATWLSRAKDMFSSSAAHEAFFLSPEMCIQLNNVNYALSAFESLENKTEVRQHIRALGDLQGLKKLHLNEKAYYTITVLRGEGLPTDSSGRVRNVYVVLTDSGGHRVGKTKSLCTLNPRWNKSFEMKSKGPVWINATVWERGRLRNHEVIGRASFCLDPKVYGDYVPREMWYNLNTKGELLIRTEMEGEKEHIGFYIGRTYHVLQHTKNEMIKSIVDNMVPVMEQYLSPSNMKQFVNKSSWSNFDKTLSSVTNLLSRSKVTPSDDDANAASLSESEVEAAINSLFDYFDLNFPVFAQNLSKSLFDDVMSSVWDEALSILEDLLIPPLSDKPSSRKPLNGTQTRIVYMWLQFLLNYFNANGEGVDMKTLQSDHYKELLVIQEYYSRPEEELIRQCETNAVRLIQGVKSGESVKSSHGLADSKKLIYRMGTIRNTSTSLSTVNEVERLDTIILRILRMRSSASDFLRKHMKRKDRLLLQSALKKGVIPTLPNH</sequence>
<dbReference type="PROSITE" id="PS51258">
    <property type="entry name" value="MHD1"/>
    <property type="match status" value="1"/>
</dbReference>
<dbReference type="PANTHER" id="PTHR47263">
    <property type="entry name" value="ADENYLATE CYCLASE ACTIVATION PROTEIN GIT1"/>
    <property type="match status" value="1"/>
</dbReference>
<dbReference type="Gene3D" id="2.60.40.150">
    <property type="entry name" value="C2 domain"/>
    <property type="match status" value="1"/>
</dbReference>
<feature type="domain" description="C2" evidence="1">
    <location>
        <begin position="774"/>
        <end position="886"/>
    </location>
</feature>
<feature type="domain" description="MHD2" evidence="3">
    <location>
        <begin position="992"/>
        <end position="1108"/>
    </location>
</feature>
<proteinExistence type="predicted"/>
<dbReference type="HOGENOM" id="CLU_003023_0_0_1"/>
<reference evidence="4 6" key="1">
    <citation type="journal article" date="2011" name="Science">
        <title>Comparative functional genomics of the fission yeasts.</title>
        <authorList>
            <person name="Rhind N."/>
            <person name="Chen Z."/>
            <person name="Yassour M."/>
            <person name="Thompson D.A."/>
            <person name="Haas B.J."/>
            <person name="Habib N."/>
            <person name="Wapinski I."/>
            <person name="Roy S."/>
            <person name="Lin M.F."/>
            <person name="Heiman D.I."/>
            <person name="Young S.K."/>
            <person name="Furuya K."/>
            <person name="Guo Y."/>
            <person name="Pidoux A."/>
            <person name="Chen H.M."/>
            <person name="Robbertse B."/>
            <person name="Goldberg J.M."/>
            <person name="Aoki K."/>
            <person name="Bayne E.H."/>
            <person name="Berlin A.M."/>
            <person name="Desjardins C.A."/>
            <person name="Dobbs E."/>
            <person name="Dukaj L."/>
            <person name="Fan L."/>
            <person name="FitzGerald M.G."/>
            <person name="French C."/>
            <person name="Gujja S."/>
            <person name="Hansen K."/>
            <person name="Keifenheim D."/>
            <person name="Levin J.Z."/>
            <person name="Mosher R.A."/>
            <person name="Mueller C.A."/>
            <person name="Pfiffner J."/>
            <person name="Priest M."/>
            <person name="Russ C."/>
            <person name="Smialowska A."/>
            <person name="Swoboda P."/>
            <person name="Sykes S.M."/>
            <person name="Vaughn M."/>
            <person name="Vengrova S."/>
            <person name="Yoder R."/>
            <person name="Zeng Q."/>
            <person name="Allshire R."/>
            <person name="Baulcombe D."/>
            <person name="Birren B.W."/>
            <person name="Brown W."/>
            <person name="Ekwall K."/>
            <person name="Kellis M."/>
            <person name="Leatherwood J."/>
            <person name="Levin H."/>
            <person name="Margalit H."/>
            <person name="Martienssen R."/>
            <person name="Nieduszynski C.A."/>
            <person name="Spatafora J.W."/>
            <person name="Friedman N."/>
            <person name="Dalgaard J.Z."/>
            <person name="Baumann P."/>
            <person name="Niki H."/>
            <person name="Regev A."/>
            <person name="Nusbaum C."/>
        </authorList>
    </citation>
    <scope>NUCLEOTIDE SEQUENCE [LARGE SCALE GENOMIC DNA]</scope>
    <source>
        <strain evidence="6">yFS275 / FY16936</strain>
    </source>
</reference>
<dbReference type="InterPro" id="IPR010439">
    <property type="entry name" value="MUN_dom"/>
</dbReference>
<dbReference type="GO" id="GO:0005546">
    <property type="term" value="F:phosphatidylinositol-4,5-bisphosphate binding"/>
    <property type="evidence" value="ECO:0007669"/>
    <property type="project" value="EnsemblFungi"/>
</dbReference>
<dbReference type="RefSeq" id="XP_002173780.2">
    <property type="nucleotide sequence ID" value="XM_002173744.2"/>
</dbReference>
<dbReference type="OMA" id="ENDASCW"/>
<dbReference type="PROSITE" id="PS51259">
    <property type="entry name" value="MHD2"/>
    <property type="match status" value="1"/>
</dbReference>
<dbReference type="PROSITE" id="PS50004">
    <property type="entry name" value="C2"/>
    <property type="match status" value="1"/>
</dbReference>
<name>B6K0L6_SCHJY</name>
<dbReference type="EMBL" id="KE651166">
    <property type="protein sequence ID" value="EEB07487.2"/>
    <property type="molecule type" value="Genomic_DNA"/>
</dbReference>
<evidence type="ECO:0000259" key="1">
    <source>
        <dbReference type="PROSITE" id="PS50004"/>
    </source>
</evidence>
<protein>
    <submittedName>
        <fullName evidence="4">C2 domain-containing protein</fullName>
    </submittedName>
</protein>
<dbReference type="eggNOG" id="ENOG502QQWJ">
    <property type="taxonomic scope" value="Eukaryota"/>
</dbReference>